<feature type="transmembrane region" description="Helical" evidence="6">
    <location>
        <begin position="127"/>
        <end position="148"/>
    </location>
</feature>
<keyword evidence="2 6" id="KW-0812">Transmembrane</keyword>
<dbReference type="RefSeq" id="WP_167172023.1">
    <property type="nucleotide sequence ID" value="NZ_BAAAOO010000006.1"/>
</dbReference>
<feature type="transmembrane region" description="Helical" evidence="6">
    <location>
        <begin position="160"/>
        <end position="179"/>
    </location>
</feature>
<accession>A0ABX0SK86</accession>
<name>A0ABX0SK86_9ACTN</name>
<evidence type="ECO:0000256" key="3">
    <source>
        <dbReference type="ARBA" id="ARBA00022989"/>
    </source>
</evidence>
<feature type="domain" description="Integral membrane bound transporter" evidence="7">
    <location>
        <begin position="45"/>
        <end position="172"/>
    </location>
</feature>
<organism evidence="8 9">
    <name type="scientific">Brooklawnia cerclae</name>
    <dbReference type="NCBI Taxonomy" id="349934"/>
    <lineage>
        <taxon>Bacteria</taxon>
        <taxon>Bacillati</taxon>
        <taxon>Actinomycetota</taxon>
        <taxon>Actinomycetes</taxon>
        <taxon>Propionibacteriales</taxon>
        <taxon>Propionibacteriaceae</taxon>
        <taxon>Brooklawnia</taxon>
    </lineage>
</organism>
<feature type="transmembrane region" description="Helical" evidence="6">
    <location>
        <begin position="97"/>
        <end position="115"/>
    </location>
</feature>
<evidence type="ECO:0000256" key="1">
    <source>
        <dbReference type="ARBA" id="ARBA00004141"/>
    </source>
</evidence>
<evidence type="ECO:0000256" key="2">
    <source>
        <dbReference type="ARBA" id="ARBA00022692"/>
    </source>
</evidence>
<sequence>MKREGRDSMRTRWESYITANLRAGWLRVRGALIPNVQSAVFATLAWLLCYYLLRDPAPIFAPIAAYLCLGFSRNREPRKVVEIGIGASTGVLIGDLFAHWLGFGGWQVLVLLLVTPLIGRMIDRSDLVTFQTGINALVVASMVSMPTAGGSGVPGPFDRWISALVGAAVALIATAFLPVNVVTRPKRFTAFAISETSAILHRLSKGLLDGDAQAIAQLRGRLAVLREVVNDGRRALTSAQETATINPGARGSRDVLAELDRMLGLVERLHITVSMMQRQARGMVAETGPMPGLAGPVWQVADLLEQVSQGVSAWKRPTRARDAAAALAASLAPLEIATHQDWRMHTLTSLLRAVVVDLLQLTGLSMAQARAVLADTGAFDPASEHGAATTEQASVLWGTEQLPAVSDDEDPSGVAGERPPDAAP</sequence>
<dbReference type="InterPro" id="IPR049453">
    <property type="entry name" value="Memb_transporter_dom"/>
</dbReference>
<evidence type="ECO:0000256" key="5">
    <source>
        <dbReference type="SAM" id="MobiDB-lite"/>
    </source>
</evidence>
<keyword evidence="9" id="KW-1185">Reference proteome</keyword>
<feature type="region of interest" description="Disordered" evidence="5">
    <location>
        <begin position="380"/>
        <end position="424"/>
    </location>
</feature>
<dbReference type="Proteomes" id="UP000749311">
    <property type="component" value="Unassembled WGS sequence"/>
</dbReference>
<comment type="subcellular location">
    <subcellularLocation>
        <location evidence="1">Membrane</location>
        <topology evidence="1">Multi-pass membrane protein</topology>
    </subcellularLocation>
</comment>
<proteinExistence type="predicted"/>
<feature type="transmembrane region" description="Helical" evidence="6">
    <location>
        <begin position="32"/>
        <end position="53"/>
    </location>
</feature>
<reference evidence="8 9" key="1">
    <citation type="submission" date="2020-02" db="EMBL/GenBank/DDBJ databases">
        <title>Sequencing the genomes of 1000 actinobacteria strains.</title>
        <authorList>
            <person name="Klenk H.-P."/>
        </authorList>
    </citation>
    <scope>NUCLEOTIDE SEQUENCE [LARGE SCALE GENOMIC DNA]</scope>
    <source>
        <strain evidence="8 9">DSM 19609</strain>
    </source>
</reference>
<keyword evidence="3 6" id="KW-1133">Transmembrane helix</keyword>
<evidence type="ECO:0000256" key="4">
    <source>
        <dbReference type="ARBA" id="ARBA00023136"/>
    </source>
</evidence>
<gene>
    <name evidence="8" type="ORF">FB473_003518</name>
</gene>
<keyword evidence="4 6" id="KW-0472">Membrane</keyword>
<evidence type="ECO:0000259" key="7">
    <source>
        <dbReference type="Pfam" id="PF13515"/>
    </source>
</evidence>
<dbReference type="EMBL" id="JAAMOZ010000005">
    <property type="protein sequence ID" value="NIH58817.1"/>
    <property type="molecule type" value="Genomic_DNA"/>
</dbReference>
<evidence type="ECO:0000256" key="6">
    <source>
        <dbReference type="SAM" id="Phobius"/>
    </source>
</evidence>
<evidence type="ECO:0000313" key="8">
    <source>
        <dbReference type="EMBL" id="NIH58817.1"/>
    </source>
</evidence>
<dbReference type="Pfam" id="PF13515">
    <property type="entry name" value="FUSC_2"/>
    <property type="match status" value="1"/>
</dbReference>
<evidence type="ECO:0000313" key="9">
    <source>
        <dbReference type="Proteomes" id="UP000749311"/>
    </source>
</evidence>
<comment type="caution">
    <text evidence="8">The sequence shown here is derived from an EMBL/GenBank/DDBJ whole genome shotgun (WGS) entry which is preliminary data.</text>
</comment>
<protein>
    <submittedName>
        <fullName evidence="8">Uncharacterized membrane protein YgaE (UPF0421/DUF939 family)</fullName>
    </submittedName>
</protein>